<evidence type="ECO:0000313" key="2">
    <source>
        <dbReference type="Proteomes" id="UP000030661"/>
    </source>
</evidence>
<gene>
    <name evidence="1" type="ORF">U27_01614</name>
</gene>
<organism evidence="1">
    <name type="scientific">Vecturithrix granuli</name>
    <dbReference type="NCBI Taxonomy" id="1499967"/>
    <lineage>
        <taxon>Bacteria</taxon>
        <taxon>Candidatus Moduliflexota</taxon>
        <taxon>Candidatus Vecturitrichia</taxon>
        <taxon>Candidatus Vecturitrichales</taxon>
        <taxon>Candidatus Vecturitrichaceae</taxon>
        <taxon>Candidatus Vecturithrix</taxon>
    </lineage>
</organism>
<sequence length="255" mass="29603">MKRTSHIPPIENAQTIIQDAMQFLLERNERRFEKLLRAQLLQEGCNYPLALARPRFYQLMLSGLLVQADSGTQEKLKNMLTASPPSSGEPLPHEVFYNALCLLTNKLDHAGKVMALEVINSLQTITQESQLDPAMFQENLQQFQARIQTTMNQLWSASHLTLSAPPPFDLVLRRLYMAWMAALLSKMNVKNIFEQEFGSIPDALQAMQQDHHVFCRFMAFCQERTPYFRYLTTQTFWRTLETMRTEQLTDQRLKS</sequence>
<keyword evidence="2" id="KW-1185">Reference proteome</keyword>
<name>A0A0S6W587_VECG1</name>
<accession>A0A0S6W587</accession>
<dbReference type="HOGENOM" id="CLU_1212862_0_0_0"/>
<proteinExistence type="predicted"/>
<reference evidence="1" key="1">
    <citation type="journal article" date="2015" name="PeerJ">
        <title>First genomic representation of candidate bacterial phylum KSB3 points to enhanced environmental sensing as a trigger of wastewater bulking.</title>
        <authorList>
            <person name="Sekiguchi Y."/>
            <person name="Ohashi A."/>
            <person name="Parks D.H."/>
            <person name="Yamauchi T."/>
            <person name="Tyson G.W."/>
            <person name="Hugenholtz P."/>
        </authorList>
    </citation>
    <scope>NUCLEOTIDE SEQUENCE [LARGE SCALE GENOMIC DNA]</scope>
</reference>
<dbReference type="AlphaFoldDB" id="A0A0S6W587"/>
<evidence type="ECO:0000313" key="1">
    <source>
        <dbReference type="EMBL" id="GAK54784.1"/>
    </source>
</evidence>
<dbReference type="Proteomes" id="UP000030661">
    <property type="component" value="Unassembled WGS sequence"/>
</dbReference>
<dbReference type="EMBL" id="DF820463">
    <property type="protein sequence ID" value="GAK54784.1"/>
    <property type="molecule type" value="Genomic_DNA"/>
</dbReference>
<protein>
    <submittedName>
        <fullName evidence="1">Uncharacterized protein</fullName>
    </submittedName>
</protein>